<name>A0A6M0Q4Z8_9BACI</name>
<dbReference type="AlphaFoldDB" id="A0A6M0Q4Z8"/>
<dbReference type="NCBIfam" id="TIGR00654">
    <property type="entry name" value="PhzF_family"/>
    <property type="match status" value="1"/>
</dbReference>
<dbReference type="GO" id="GO:0005737">
    <property type="term" value="C:cytoplasm"/>
    <property type="evidence" value="ECO:0007669"/>
    <property type="project" value="TreeGrafter"/>
</dbReference>
<dbReference type="Proteomes" id="UP000481043">
    <property type="component" value="Unassembled WGS sequence"/>
</dbReference>
<evidence type="ECO:0000313" key="2">
    <source>
        <dbReference type="EMBL" id="NEY71456.1"/>
    </source>
</evidence>
<dbReference type="PANTHER" id="PTHR13774:SF32">
    <property type="entry name" value="ANTISENSE-ENHANCING SEQUENCE 1"/>
    <property type="match status" value="1"/>
</dbReference>
<dbReference type="InterPro" id="IPR003719">
    <property type="entry name" value="Phenazine_PhzF-like"/>
</dbReference>
<comment type="caution">
    <text evidence="2">The sequence shown here is derived from an EMBL/GenBank/DDBJ whole genome shotgun (WGS) entry which is preliminary data.</text>
</comment>
<gene>
    <name evidence="2" type="ORF">G4D63_06825</name>
</gene>
<dbReference type="RefSeq" id="WP_163178909.1">
    <property type="nucleotide sequence ID" value="NZ_JAAIWM010000002.1"/>
</dbReference>
<evidence type="ECO:0000256" key="1">
    <source>
        <dbReference type="PIRSR" id="PIRSR016184-1"/>
    </source>
</evidence>
<dbReference type="PIRSF" id="PIRSF016184">
    <property type="entry name" value="PhzC_PhzF"/>
    <property type="match status" value="1"/>
</dbReference>
<dbReference type="EMBL" id="JAAIWM010000002">
    <property type="protein sequence ID" value="NEY71456.1"/>
    <property type="molecule type" value="Genomic_DNA"/>
</dbReference>
<sequence>MKTVSYYIVDVFAENKYEGNQLAVFLEANALTDKEMLNIAKEVNYAEVSFILSNEERDHGFDVRIFTPVEEVPFAGHPSLGTAFVIKNYLLNENVEQVNLHVKAGTIPVTINNQDHSNDLLWMKQLEPEFLQTFHSQQITEVLGIDESDLDLRYPIQEVSTGLPTIIVPLKSLKSLEKCIINRDKYFKLVNSTQAKLIHAFCPETYNERNHMNVRNFGDYYGVSEEPATGSANGCLAGYLIKHHYFNSNEFSIIVEQGREVGRLGHLYLHAKQAGETIEVRVGGKVVPVAKGEFYV</sequence>
<feature type="active site" evidence="1">
    <location>
        <position position="47"/>
    </location>
</feature>
<protein>
    <submittedName>
        <fullName evidence="2">PhzF family phenazine biosynthesis protein</fullName>
    </submittedName>
</protein>
<dbReference type="Gene3D" id="3.10.310.10">
    <property type="entry name" value="Diaminopimelate Epimerase, Chain A, domain 1"/>
    <property type="match status" value="2"/>
</dbReference>
<dbReference type="PANTHER" id="PTHR13774">
    <property type="entry name" value="PHENAZINE BIOSYNTHESIS PROTEIN"/>
    <property type="match status" value="1"/>
</dbReference>
<organism evidence="2 3">
    <name type="scientific">Bacillus mesophilus</name>
    <dbReference type="NCBI Taxonomy" id="1808955"/>
    <lineage>
        <taxon>Bacteria</taxon>
        <taxon>Bacillati</taxon>
        <taxon>Bacillota</taxon>
        <taxon>Bacilli</taxon>
        <taxon>Bacillales</taxon>
        <taxon>Bacillaceae</taxon>
        <taxon>Bacillus</taxon>
    </lineage>
</organism>
<proteinExistence type="predicted"/>
<dbReference type="Pfam" id="PF02567">
    <property type="entry name" value="PhzC-PhzF"/>
    <property type="match status" value="1"/>
</dbReference>
<reference evidence="2 3" key="1">
    <citation type="submission" date="2020-02" db="EMBL/GenBank/DDBJ databases">
        <title>Bacillus aquiflavi sp. nov., isolated from yellow water of strong flavor Chinese baijiu in Yibin region of China.</title>
        <authorList>
            <person name="Xie J."/>
        </authorList>
    </citation>
    <scope>NUCLEOTIDE SEQUENCE [LARGE SCALE GENOMIC DNA]</scope>
    <source>
        <strain evidence="2 3">SA4</strain>
    </source>
</reference>
<keyword evidence="3" id="KW-1185">Reference proteome</keyword>
<accession>A0A6M0Q4Z8</accession>
<dbReference type="SUPFAM" id="SSF54506">
    <property type="entry name" value="Diaminopimelate epimerase-like"/>
    <property type="match status" value="1"/>
</dbReference>
<dbReference type="GO" id="GO:0016853">
    <property type="term" value="F:isomerase activity"/>
    <property type="evidence" value="ECO:0007669"/>
    <property type="project" value="TreeGrafter"/>
</dbReference>
<evidence type="ECO:0000313" key="3">
    <source>
        <dbReference type="Proteomes" id="UP000481043"/>
    </source>
</evidence>